<dbReference type="EMBL" id="AP019302">
    <property type="protein sequence ID" value="BBH06331.1"/>
    <property type="molecule type" value="Genomic_DNA"/>
</dbReference>
<proteinExistence type="inferred from homology"/>
<dbReference type="PANTHER" id="PTHR31087:SF58">
    <property type="entry name" value="OS07G0230700 PROTEIN"/>
    <property type="match status" value="1"/>
</dbReference>
<evidence type="ECO:0000313" key="2">
    <source>
        <dbReference type="EMBL" id="BBH06331.1"/>
    </source>
</evidence>
<comment type="similarity">
    <text evidence="1">Belongs to the LOR family.</text>
</comment>
<dbReference type="Gene3D" id="2.40.160.200">
    <property type="entry name" value="LURP1-related"/>
    <property type="match status" value="1"/>
</dbReference>
<dbReference type="AlphaFoldDB" id="A0A4Y1RPR0"/>
<accession>A0A4Y1RPR0</accession>
<dbReference type="Pfam" id="PF04525">
    <property type="entry name" value="LOR"/>
    <property type="match status" value="1"/>
</dbReference>
<protein>
    <submittedName>
        <fullName evidence="2">Uncharacterized protein</fullName>
    </submittedName>
</protein>
<dbReference type="InterPro" id="IPR007612">
    <property type="entry name" value="LOR"/>
</dbReference>
<reference evidence="2" key="1">
    <citation type="journal article" date="2019" name="Science">
        <title>Mutation of a bHLH transcription factor allowed almond domestication.</title>
        <authorList>
            <person name="Sanchez-Perez R."/>
            <person name="Pavan S."/>
            <person name="Mazzeo R."/>
            <person name="Moldovan C."/>
            <person name="Aiese Cigliano R."/>
            <person name="Del Cueto J."/>
            <person name="Ricciardi F."/>
            <person name="Lotti C."/>
            <person name="Ricciardi L."/>
            <person name="Dicenta F."/>
            <person name="Lopez-Marques R.L."/>
            <person name="Lindberg Moller B."/>
        </authorList>
    </citation>
    <scope>NUCLEOTIDE SEQUENCE</scope>
</reference>
<dbReference type="PANTHER" id="PTHR31087">
    <property type="match status" value="1"/>
</dbReference>
<dbReference type="InterPro" id="IPR025659">
    <property type="entry name" value="Tubby-like_C"/>
</dbReference>
<gene>
    <name evidence="2" type="ORF">Prudu_017960</name>
</gene>
<dbReference type="SUPFAM" id="SSF54518">
    <property type="entry name" value="Tubby C-terminal domain-like"/>
    <property type="match status" value="1"/>
</dbReference>
<evidence type="ECO:0000256" key="1">
    <source>
        <dbReference type="ARBA" id="ARBA00005437"/>
    </source>
</evidence>
<organism evidence="2">
    <name type="scientific">Prunus dulcis</name>
    <name type="common">Almond</name>
    <name type="synonym">Amygdalus dulcis</name>
    <dbReference type="NCBI Taxonomy" id="3755"/>
    <lineage>
        <taxon>Eukaryota</taxon>
        <taxon>Viridiplantae</taxon>
        <taxon>Streptophyta</taxon>
        <taxon>Embryophyta</taxon>
        <taxon>Tracheophyta</taxon>
        <taxon>Spermatophyta</taxon>
        <taxon>Magnoliopsida</taxon>
        <taxon>eudicotyledons</taxon>
        <taxon>Gunneridae</taxon>
        <taxon>Pentapetalae</taxon>
        <taxon>rosids</taxon>
        <taxon>fabids</taxon>
        <taxon>Rosales</taxon>
        <taxon>Rosaceae</taxon>
        <taxon>Amygdaloideae</taxon>
        <taxon>Amygdaleae</taxon>
        <taxon>Prunus</taxon>
    </lineage>
</organism>
<dbReference type="InterPro" id="IPR038595">
    <property type="entry name" value="LOR_sf"/>
</dbReference>
<name>A0A4Y1RPR0_PRUDU</name>
<sequence>MRHTSLLHLATMDALRIVRKGMLSFTVGNLVVTRIDVNIIFKVEHKHSHSTGRRLLIDPAGNPILTLPRLSFDDRWQVFRGDSKESRDLIFSAKRSSGFQLKTTLHVFLANNTTENAPDLKIKGSWLQRSCVIYAGKSSTIIAQMHKKQTANLFAKDTFIVTISPGIDYAFIVALIVILDAINLDNGD</sequence>